<gene>
    <name evidence="10" type="ORF">PGT21_029896</name>
    <name evidence="11" type="ORF">PGTUg99_025919</name>
</gene>
<dbReference type="OrthoDB" id="2507574at2759"/>
<dbReference type="GO" id="GO:0010494">
    <property type="term" value="C:cytoplasmic stress granule"/>
    <property type="evidence" value="ECO:0007669"/>
    <property type="project" value="UniProtKB-ARBA"/>
</dbReference>
<dbReference type="Gene3D" id="1.25.40.180">
    <property type="match status" value="1"/>
</dbReference>
<feature type="region of interest" description="Disordered" evidence="8">
    <location>
        <begin position="285"/>
        <end position="330"/>
    </location>
</feature>
<dbReference type="AlphaFoldDB" id="A0A5B0PCE7"/>
<feature type="compositionally biased region" description="Polar residues" evidence="8">
    <location>
        <begin position="313"/>
        <end position="325"/>
    </location>
</feature>
<feature type="region of interest" description="Disordered" evidence="8">
    <location>
        <begin position="668"/>
        <end position="692"/>
    </location>
</feature>
<evidence type="ECO:0000256" key="1">
    <source>
        <dbReference type="ARBA" id="ARBA00004496"/>
    </source>
</evidence>
<dbReference type="SMART" id="SM00543">
    <property type="entry name" value="MIF4G"/>
    <property type="match status" value="1"/>
</dbReference>
<keyword evidence="12" id="KW-1185">Reference proteome</keyword>
<feature type="domain" description="MIF4G" evidence="9">
    <location>
        <begin position="39"/>
        <end position="284"/>
    </location>
</feature>
<dbReference type="InterPro" id="IPR024752">
    <property type="entry name" value="Myb/SANT-like_dom"/>
</dbReference>
<evidence type="ECO:0000256" key="2">
    <source>
        <dbReference type="ARBA" id="ARBA00005775"/>
    </source>
</evidence>
<comment type="caution">
    <text evidence="11">The sequence shown here is derived from an EMBL/GenBank/DDBJ whole genome shotgun (WGS) entry which is preliminary data.</text>
</comment>
<keyword evidence="5" id="KW-0597">Phosphoprotein</keyword>
<evidence type="ECO:0000313" key="12">
    <source>
        <dbReference type="Proteomes" id="UP000324748"/>
    </source>
</evidence>
<feature type="region of interest" description="Disordered" evidence="8">
    <location>
        <begin position="495"/>
        <end position="595"/>
    </location>
</feature>
<evidence type="ECO:0000313" key="10">
    <source>
        <dbReference type="EMBL" id="KAA1084510.1"/>
    </source>
</evidence>
<evidence type="ECO:0000256" key="7">
    <source>
        <dbReference type="ARBA" id="ARBA00022917"/>
    </source>
</evidence>
<feature type="compositionally biased region" description="Polar residues" evidence="8">
    <location>
        <begin position="640"/>
        <end position="652"/>
    </location>
</feature>
<keyword evidence="4" id="KW-0396">Initiation factor</keyword>
<dbReference type="Pfam" id="PF02854">
    <property type="entry name" value="MIF4G"/>
    <property type="match status" value="1"/>
</dbReference>
<dbReference type="GO" id="GO:0003743">
    <property type="term" value="F:translation initiation factor activity"/>
    <property type="evidence" value="ECO:0007669"/>
    <property type="project" value="UniProtKB-KW"/>
</dbReference>
<dbReference type="Pfam" id="PF12776">
    <property type="entry name" value="Myb_DNA-bind_3"/>
    <property type="match status" value="1"/>
</dbReference>
<dbReference type="GO" id="GO:0016281">
    <property type="term" value="C:eukaryotic translation initiation factor 4F complex"/>
    <property type="evidence" value="ECO:0007669"/>
    <property type="project" value="TreeGrafter"/>
</dbReference>
<evidence type="ECO:0000256" key="8">
    <source>
        <dbReference type="SAM" id="MobiDB-lite"/>
    </source>
</evidence>
<feature type="compositionally biased region" description="Polar residues" evidence="8">
    <location>
        <begin position="671"/>
        <end position="680"/>
    </location>
</feature>
<keyword evidence="3" id="KW-0963">Cytoplasm</keyword>
<evidence type="ECO:0000256" key="6">
    <source>
        <dbReference type="ARBA" id="ARBA00022884"/>
    </source>
</evidence>
<organism evidence="11 13">
    <name type="scientific">Puccinia graminis f. sp. tritici</name>
    <dbReference type="NCBI Taxonomy" id="56615"/>
    <lineage>
        <taxon>Eukaryota</taxon>
        <taxon>Fungi</taxon>
        <taxon>Dikarya</taxon>
        <taxon>Basidiomycota</taxon>
        <taxon>Pucciniomycotina</taxon>
        <taxon>Pucciniomycetes</taxon>
        <taxon>Pucciniales</taxon>
        <taxon>Pucciniaceae</taxon>
        <taxon>Puccinia</taxon>
    </lineage>
</organism>
<comment type="similarity">
    <text evidence="2">Belongs to the eukaryotic initiation factor 4G family.</text>
</comment>
<dbReference type="InterPro" id="IPR003890">
    <property type="entry name" value="MIF4G-like_typ-3"/>
</dbReference>
<name>A0A5B0PCE7_PUCGR</name>
<dbReference type="InterPro" id="IPR016024">
    <property type="entry name" value="ARM-type_fold"/>
</dbReference>
<dbReference type="GO" id="GO:0003729">
    <property type="term" value="F:mRNA binding"/>
    <property type="evidence" value="ECO:0007669"/>
    <property type="project" value="TreeGrafter"/>
</dbReference>
<protein>
    <recommendedName>
        <fullName evidence="9">MIF4G domain-containing protein</fullName>
    </recommendedName>
</protein>
<sequence length="753" mass="85874">MMIIQSQPAVRPLQRTANSWAATHMSRTQEFSSTNRPITREIQGLLNKLTWSNFDSIWAVLVTKLDCSEKADDGRILREVVRMILEQVTLRGDWAEMYAKLCKKLIDQMSPELKSDTRPPDSDRDQWHTGRWFRHYLARAWTQERYFRDSRHISSEIGTDKKDGHPTKKADIPGDDLHLIAARIRRRKLSLFRFIAELFKVNFITETQMHLCIKDLLRNSQIYQENIEYLRDLMINFGELLDQPKAQSFMDLYFETINKMSQSPNIGSRARFMIQDIIDARKNKWAKRKGATDNSLGVHPTRSTPTESKRQNLDNPSASTQITCQQEEEDDKSKIEAMAQKEIFAVWTPTHIWTDEQQKALLEAILDQQQLEFQSVNGNLSSQGWTVVTGKMKTKFDREFHFKWLKNQLDRIHKTFLDIKFLKNRFGFQWDEKNWILSADPNTWDHLIKENPKKKYPQLRNRRDPISWYGVAQQVFNGAPTTSAQKSHFSFLNNNKHKRESSSQAALGAPLIPSPSASDSTKAPLVHKRNNETISADDEHHIPSKKKQPRLAHRDPANINSSSMSKLVLDSAPKSPPLQPTPAINHGKSRLSNPPVEADTRLTRITSCATGRENGMVCVDGRVDEDQHMAGSSRSSASSQTRPQPENASQATAEDPQIHAEAQVMRETAATVATNQTDTPPSKIEQDHIKPPSNPSIEAITLLAPMFIDALDPLQFVRFVHVLENPADAAVFLALASTTNPIICKTWLLQKSL</sequence>
<dbReference type="SUPFAM" id="SSF48371">
    <property type="entry name" value="ARM repeat"/>
    <property type="match status" value="1"/>
</dbReference>
<dbReference type="Proteomes" id="UP000324748">
    <property type="component" value="Unassembled WGS sequence"/>
</dbReference>
<evidence type="ECO:0000259" key="9">
    <source>
        <dbReference type="SMART" id="SM00543"/>
    </source>
</evidence>
<evidence type="ECO:0000256" key="3">
    <source>
        <dbReference type="ARBA" id="ARBA00022490"/>
    </source>
</evidence>
<keyword evidence="7" id="KW-0648">Protein biosynthesis</keyword>
<proteinExistence type="inferred from homology"/>
<dbReference type="PANTHER" id="PTHR23253">
    <property type="entry name" value="EUKARYOTIC TRANSLATION INITIATION FACTOR 4 GAMMA"/>
    <property type="match status" value="1"/>
</dbReference>
<dbReference type="EMBL" id="VSWC01000118">
    <property type="protein sequence ID" value="KAA1084510.1"/>
    <property type="molecule type" value="Genomic_DNA"/>
</dbReference>
<accession>A0A5B0PCE7</accession>
<dbReference type="Proteomes" id="UP000325313">
    <property type="component" value="Unassembled WGS sequence"/>
</dbReference>
<comment type="subcellular location">
    <subcellularLocation>
        <location evidence="1">Cytoplasm</location>
    </subcellularLocation>
</comment>
<feature type="region of interest" description="Disordered" evidence="8">
    <location>
        <begin position="626"/>
        <end position="656"/>
    </location>
</feature>
<dbReference type="EMBL" id="VDEP01000342">
    <property type="protein sequence ID" value="KAA1099257.1"/>
    <property type="molecule type" value="Genomic_DNA"/>
</dbReference>
<evidence type="ECO:0000256" key="4">
    <source>
        <dbReference type="ARBA" id="ARBA00022540"/>
    </source>
</evidence>
<evidence type="ECO:0000313" key="11">
    <source>
        <dbReference type="EMBL" id="KAA1099257.1"/>
    </source>
</evidence>
<evidence type="ECO:0000313" key="13">
    <source>
        <dbReference type="Proteomes" id="UP000325313"/>
    </source>
</evidence>
<evidence type="ECO:0000256" key="5">
    <source>
        <dbReference type="ARBA" id="ARBA00022553"/>
    </source>
</evidence>
<dbReference type="FunFam" id="1.25.40.180:FF:000020">
    <property type="entry name" value="Eukaryotic translation initiation factor subunit"/>
    <property type="match status" value="1"/>
</dbReference>
<dbReference type="PANTHER" id="PTHR23253:SF9">
    <property type="entry name" value="EUKARYOTIC TRANSLATION INITIATION FACTOR 4 GAMMA 2"/>
    <property type="match status" value="1"/>
</dbReference>
<keyword evidence="6" id="KW-0694">RNA-binding</keyword>
<reference evidence="12 13" key="1">
    <citation type="submission" date="2019-05" db="EMBL/GenBank/DDBJ databases">
        <title>Emergence of the Ug99 lineage of the wheat stem rust pathogen through somatic hybridization.</title>
        <authorList>
            <person name="Li F."/>
            <person name="Upadhyaya N.M."/>
            <person name="Sperschneider J."/>
            <person name="Matny O."/>
            <person name="Nguyen-Phuc H."/>
            <person name="Mago R."/>
            <person name="Raley C."/>
            <person name="Miller M.E."/>
            <person name="Silverstein K.A.T."/>
            <person name="Henningsen E."/>
            <person name="Hirsch C.D."/>
            <person name="Visser B."/>
            <person name="Pretorius Z.A."/>
            <person name="Steffenson B.J."/>
            <person name="Schwessinger B."/>
            <person name="Dodds P.N."/>
            <person name="Figueroa M."/>
        </authorList>
    </citation>
    <scope>NUCLEOTIDE SEQUENCE [LARGE SCALE GENOMIC DNA]</scope>
    <source>
        <strain evidence="10">21-0</strain>
        <strain evidence="11 13">Ug99</strain>
    </source>
</reference>